<dbReference type="Proteomes" id="UP000305517">
    <property type="component" value="Unassembled WGS sequence"/>
</dbReference>
<proteinExistence type="predicted"/>
<comment type="caution">
    <text evidence="1">The sequence shown here is derived from an EMBL/GenBank/DDBJ whole genome shotgun (WGS) entry which is preliminary data.</text>
</comment>
<organism evidence="1 2">
    <name type="scientific">Hymenobacter jeollabukensis</name>
    <dbReference type="NCBI Taxonomy" id="2025313"/>
    <lineage>
        <taxon>Bacteria</taxon>
        <taxon>Pseudomonadati</taxon>
        <taxon>Bacteroidota</taxon>
        <taxon>Cytophagia</taxon>
        <taxon>Cytophagales</taxon>
        <taxon>Hymenobacteraceae</taxon>
        <taxon>Hymenobacter</taxon>
    </lineage>
</organism>
<sequence>MRASPFLMPAADPSGRARLGYLVGDGIEYGARLGFAFAQPVTISASYVAGLLPARATRARVFRARLKQDGSLIRLPDLVLPPHLKVCALALHGPYLYVGGAFAWPRRSAVRAGATGGRLDLREEQPRWEPLVLPGPCEPGKAIDDVLVDDQNLVLVDNIVFPKYLFVYPWPSDGGLPADPQVVELPFSRVYEHIVKGQMSAGYVALLSTSVGEGGVGVYISVLRRGDWAPVVVLAFEQSRTEIWDQELAGESPSLDERPFDLALQDHQLVLACGGALLYVDLRAFPAPPASLPGAEAECPEVDLRNRTPFPGGHWQTLAPHEQPGRIRFVATGRLLLASSGDGAGTPGRAWLHHV</sequence>
<protein>
    <submittedName>
        <fullName evidence="1">Uncharacterized protein</fullName>
    </submittedName>
</protein>
<dbReference type="OrthoDB" id="892049at2"/>
<keyword evidence="2" id="KW-1185">Reference proteome</keyword>
<dbReference type="AlphaFoldDB" id="A0A5R8WI93"/>
<evidence type="ECO:0000313" key="2">
    <source>
        <dbReference type="Proteomes" id="UP000305517"/>
    </source>
</evidence>
<name>A0A5R8WI93_9BACT</name>
<evidence type="ECO:0000313" key="1">
    <source>
        <dbReference type="EMBL" id="TLM88488.1"/>
    </source>
</evidence>
<reference evidence="1 2" key="1">
    <citation type="submission" date="2019-05" db="EMBL/GenBank/DDBJ databases">
        <title>Hymenobacter edaphi sp. nov., isolated from abandoned arsenic-contaminated farmland soil.</title>
        <authorList>
            <person name="Nie L."/>
        </authorList>
    </citation>
    <scope>NUCLEOTIDE SEQUENCE [LARGE SCALE GENOMIC DNA]</scope>
    <source>
        <strain evidence="1 2">1-3-3-8</strain>
    </source>
</reference>
<dbReference type="EMBL" id="VAJM01000018">
    <property type="protein sequence ID" value="TLM88488.1"/>
    <property type="molecule type" value="Genomic_DNA"/>
</dbReference>
<gene>
    <name evidence="1" type="ORF">FDY95_24310</name>
</gene>
<accession>A0A5R8WI93</accession>